<dbReference type="GeneID" id="101345273"/>
<dbReference type="GO" id="GO:0005886">
    <property type="term" value="C:plasma membrane"/>
    <property type="evidence" value="ECO:0007669"/>
    <property type="project" value="UniProtKB-SubCell"/>
</dbReference>
<dbReference type="InterPro" id="IPR000082">
    <property type="entry name" value="SEA_dom"/>
</dbReference>
<dbReference type="InterPro" id="IPR000742">
    <property type="entry name" value="EGF"/>
</dbReference>
<feature type="region of interest" description="Disordered" evidence="9">
    <location>
        <begin position="1"/>
        <end position="79"/>
    </location>
</feature>
<feature type="transmembrane region" description="Helical" evidence="10">
    <location>
        <begin position="328"/>
        <end position="350"/>
    </location>
</feature>
<dbReference type="KEGG" id="tmu:101345273"/>
<name>A0A2Y9FVQ3_TRIMA</name>
<evidence type="ECO:0000256" key="3">
    <source>
        <dbReference type="ARBA" id="ARBA00022536"/>
    </source>
</evidence>
<sequence>MHHLPQQWAGKGKFPEEKWDEEATGQSNTTTTASVTAPSSTTSTITPLPTSTTTATPASPTSGSTTTTTPSSPTSGSSPCQKASCGGGSSCIALCNSSFCLCLEGYYYNASTCMKGKVFPGIIRVAESETAGLEDKNSMAYQNFHNKINDFFREVFTNSTMDSDYGQTVIGKASTSLPARSGIRADKTVEVSVVNIFVETTKNDERSVSALIMKALENGKSGIENYTAQSQCEYHGCKTNAGDDCSDGLQCVCEDGLQRPNPQVPFCLRLPSTCPSNCNETYNKQCLQKGDGRSYNCVCLPGYQDKYGICEKCPFGYSGVDCNDKFQLILTIVGTIAGILILGMVTALIFSSRSKNKKKNTEEQNLIENSFPSLRLQPTGVTNFGADGSIFPKIRVAAPRDSQFPNPYVNPKGALPSPRSVSSCGDPRRRLRSTSSAGWPGGFGRKRGSPPGPTVPALAPEVRPPPLPRRNLGLPKGACPAPCPQRQLAKKAEEPLPSDFEIPRSAGRDSHLGALRLRRRGGSPRGAELAGRELAPPRPAVN</sequence>
<evidence type="ECO:0000259" key="11">
    <source>
        <dbReference type="PROSITE" id="PS50024"/>
    </source>
</evidence>
<dbReference type="STRING" id="127582.A0A2Y9FVQ3"/>
<dbReference type="Pfam" id="PF01390">
    <property type="entry name" value="SEA"/>
    <property type="match status" value="1"/>
</dbReference>
<dbReference type="InParanoid" id="A0A2Y9FVQ3"/>
<evidence type="ECO:0000256" key="2">
    <source>
        <dbReference type="ARBA" id="ARBA00022475"/>
    </source>
</evidence>
<keyword evidence="7" id="KW-1015">Disulfide bond</keyword>
<gene>
    <name evidence="13" type="primary">MUC13</name>
</gene>
<keyword evidence="6 10" id="KW-0472">Membrane</keyword>
<keyword evidence="8" id="KW-0325">Glycoprotein</keyword>
<keyword evidence="10" id="KW-1133">Transmembrane helix</keyword>
<keyword evidence="2" id="KW-1003">Cell membrane</keyword>
<feature type="domain" description="SEA" evidence="11">
    <location>
        <begin position="115"/>
        <end position="244"/>
    </location>
</feature>
<dbReference type="FunCoup" id="A0A2Y9FVQ3">
    <property type="interactions" value="329"/>
</dbReference>
<dbReference type="SMART" id="SM00200">
    <property type="entry name" value="SEA"/>
    <property type="match status" value="1"/>
</dbReference>
<dbReference type="CTD" id="56667"/>
<dbReference type="AlphaFoldDB" id="A0A2Y9FVQ3"/>
<reference evidence="13" key="1">
    <citation type="submission" date="2025-08" db="UniProtKB">
        <authorList>
            <consortium name="RefSeq"/>
        </authorList>
    </citation>
    <scope>IDENTIFICATION</scope>
</reference>
<dbReference type="SMART" id="SM00181">
    <property type="entry name" value="EGF"/>
    <property type="match status" value="2"/>
</dbReference>
<evidence type="ECO:0000256" key="1">
    <source>
        <dbReference type="ARBA" id="ARBA00004236"/>
    </source>
</evidence>
<dbReference type="RefSeq" id="XP_012410193.1">
    <property type="nucleotide sequence ID" value="XM_012554739.1"/>
</dbReference>
<dbReference type="PANTHER" id="PTHR24037:SF10">
    <property type="entry name" value="MUCIN-13"/>
    <property type="match status" value="1"/>
</dbReference>
<comment type="subcellular location">
    <subcellularLocation>
        <location evidence="1">Cell membrane</location>
    </subcellularLocation>
</comment>
<evidence type="ECO:0000313" key="12">
    <source>
        <dbReference type="Proteomes" id="UP000248480"/>
    </source>
</evidence>
<dbReference type="PROSITE" id="PS01186">
    <property type="entry name" value="EGF_2"/>
    <property type="match status" value="1"/>
</dbReference>
<dbReference type="PROSITE" id="PS50024">
    <property type="entry name" value="SEA"/>
    <property type="match status" value="1"/>
</dbReference>
<evidence type="ECO:0000313" key="13">
    <source>
        <dbReference type="RefSeq" id="XP_012410193.1"/>
    </source>
</evidence>
<keyword evidence="10" id="KW-0812">Transmembrane</keyword>
<proteinExistence type="predicted"/>
<evidence type="ECO:0000256" key="8">
    <source>
        <dbReference type="ARBA" id="ARBA00023180"/>
    </source>
</evidence>
<evidence type="ECO:0000256" key="9">
    <source>
        <dbReference type="SAM" id="MobiDB-lite"/>
    </source>
</evidence>
<feature type="region of interest" description="Disordered" evidence="9">
    <location>
        <begin position="402"/>
        <end position="542"/>
    </location>
</feature>
<evidence type="ECO:0000256" key="10">
    <source>
        <dbReference type="SAM" id="Phobius"/>
    </source>
</evidence>
<evidence type="ECO:0000256" key="5">
    <source>
        <dbReference type="ARBA" id="ARBA00022737"/>
    </source>
</evidence>
<evidence type="ECO:0000256" key="6">
    <source>
        <dbReference type="ARBA" id="ARBA00023136"/>
    </source>
</evidence>
<keyword evidence="5" id="KW-0677">Repeat</keyword>
<evidence type="ECO:0000256" key="4">
    <source>
        <dbReference type="ARBA" id="ARBA00022729"/>
    </source>
</evidence>
<keyword evidence="4" id="KW-0732">Signal</keyword>
<dbReference type="OrthoDB" id="160294at2759"/>
<evidence type="ECO:0000256" key="7">
    <source>
        <dbReference type="ARBA" id="ARBA00023157"/>
    </source>
</evidence>
<keyword evidence="3" id="KW-0245">EGF-like domain</keyword>
<protein>
    <submittedName>
        <fullName evidence="13">Mucin-13</fullName>
    </submittedName>
</protein>
<dbReference type="Proteomes" id="UP000248480">
    <property type="component" value="Unplaced"/>
</dbReference>
<dbReference type="PANTHER" id="PTHR24037">
    <property type="entry name" value="HEART DEVELOPMENT PROTEIN WITH EGF-LIKE DOMAINS 1"/>
    <property type="match status" value="1"/>
</dbReference>
<accession>A0A2Y9FVQ3</accession>
<organism evidence="12 13">
    <name type="scientific">Trichechus manatus latirostris</name>
    <name type="common">Florida manatee</name>
    <dbReference type="NCBI Taxonomy" id="127582"/>
    <lineage>
        <taxon>Eukaryota</taxon>
        <taxon>Metazoa</taxon>
        <taxon>Chordata</taxon>
        <taxon>Craniata</taxon>
        <taxon>Vertebrata</taxon>
        <taxon>Euteleostomi</taxon>
        <taxon>Mammalia</taxon>
        <taxon>Eutheria</taxon>
        <taxon>Afrotheria</taxon>
        <taxon>Sirenia</taxon>
        <taxon>Trichechidae</taxon>
        <taxon>Trichechus</taxon>
    </lineage>
</organism>
<keyword evidence="12" id="KW-1185">Reference proteome</keyword>
<feature type="compositionally biased region" description="Low complexity" evidence="9">
    <location>
        <begin position="24"/>
        <end position="79"/>
    </location>
</feature>